<keyword evidence="2" id="KW-0472">Membrane</keyword>
<dbReference type="Gene3D" id="2.120.10.70">
    <property type="entry name" value="Fucose-specific lectin"/>
    <property type="match status" value="1"/>
</dbReference>
<keyword evidence="4" id="KW-1185">Reference proteome</keyword>
<evidence type="ECO:0000256" key="2">
    <source>
        <dbReference type="SAM" id="Phobius"/>
    </source>
</evidence>
<dbReference type="GeneID" id="54300247"/>
<accession>A0A6A6AVU7</accession>
<feature type="transmembrane region" description="Helical" evidence="2">
    <location>
        <begin position="76"/>
        <end position="98"/>
    </location>
</feature>
<dbReference type="SUPFAM" id="SSF89372">
    <property type="entry name" value="Fucose-specific lectin"/>
    <property type="match status" value="1"/>
</dbReference>
<dbReference type="Proteomes" id="UP000799438">
    <property type="component" value="Unassembled WGS sequence"/>
</dbReference>
<gene>
    <name evidence="3" type="ORF">K452DRAFT_303631</name>
</gene>
<protein>
    <recommendedName>
        <fullName evidence="5">Fucose-specific lectin</fullName>
    </recommendedName>
</protein>
<keyword evidence="2" id="KW-1133">Transmembrane helix</keyword>
<dbReference type="OrthoDB" id="5396810at2759"/>
<reference evidence="3" key="1">
    <citation type="journal article" date="2020" name="Stud. Mycol.">
        <title>101 Dothideomycetes genomes: a test case for predicting lifestyles and emergence of pathogens.</title>
        <authorList>
            <person name="Haridas S."/>
            <person name="Albert R."/>
            <person name="Binder M."/>
            <person name="Bloem J."/>
            <person name="Labutti K."/>
            <person name="Salamov A."/>
            <person name="Andreopoulos B."/>
            <person name="Baker S."/>
            <person name="Barry K."/>
            <person name="Bills G."/>
            <person name="Bluhm B."/>
            <person name="Cannon C."/>
            <person name="Castanera R."/>
            <person name="Culley D."/>
            <person name="Daum C."/>
            <person name="Ezra D."/>
            <person name="Gonzalez J."/>
            <person name="Henrissat B."/>
            <person name="Kuo A."/>
            <person name="Liang C."/>
            <person name="Lipzen A."/>
            <person name="Lutzoni F."/>
            <person name="Magnuson J."/>
            <person name="Mondo S."/>
            <person name="Nolan M."/>
            <person name="Ohm R."/>
            <person name="Pangilinan J."/>
            <person name="Park H.-J."/>
            <person name="Ramirez L."/>
            <person name="Alfaro M."/>
            <person name="Sun H."/>
            <person name="Tritt A."/>
            <person name="Yoshinaga Y."/>
            <person name="Zwiers L.-H."/>
            <person name="Turgeon B."/>
            <person name="Goodwin S."/>
            <person name="Spatafora J."/>
            <person name="Crous P."/>
            <person name="Grigoriev I."/>
        </authorList>
    </citation>
    <scope>NUCLEOTIDE SEQUENCE</scope>
    <source>
        <strain evidence="3">CBS 121167</strain>
    </source>
</reference>
<organism evidence="3 4">
    <name type="scientific">Aplosporella prunicola CBS 121167</name>
    <dbReference type="NCBI Taxonomy" id="1176127"/>
    <lineage>
        <taxon>Eukaryota</taxon>
        <taxon>Fungi</taxon>
        <taxon>Dikarya</taxon>
        <taxon>Ascomycota</taxon>
        <taxon>Pezizomycotina</taxon>
        <taxon>Dothideomycetes</taxon>
        <taxon>Dothideomycetes incertae sedis</taxon>
        <taxon>Botryosphaeriales</taxon>
        <taxon>Aplosporellaceae</taxon>
        <taxon>Aplosporella</taxon>
    </lineage>
</organism>
<sequence>MDGQNADYSTLEVDRRANAPEVRPDDNPPEVKASDDPETAHYPATPEKPGGLEPHTTSQRGQEVYLFIRKKTLQRILLLLILLVIIGIGVGVGVGVGVTKNKGSGGSKEPIYISSKRYGIVGNSSLAAANYTDTQGNEHSQVFYQDKSRQIWMGHSTSDQEWEFSHVAPKGDKNSTSPALGTPIAAYNWYRDDNNTIPRSDFRCLFVENSNTVHALWAYDRNTQNWTSIDQIICPAVVASPGSKALATYTRQCDGKACADFDFIAYSATGNYPTFELWLPYKHKDDSGPFLPEFVDVDAATDIAVVPVPRVPSKDLYPQVGMYLRNSTGSLVELYVAEGNHWTWTDMRDHLPIDEGVQFAAMSRLNNKSQVEIQVLASKLAGGVRMPYLNGTGWSFVDFVDGMEDVKSLSPIAATQTGHVFAIVKNGSQLVEWIREDSGDISPPKFSRIGVVNTTEV</sequence>
<feature type="compositionally biased region" description="Basic and acidic residues" evidence="1">
    <location>
        <begin position="12"/>
        <end position="26"/>
    </location>
</feature>
<proteinExistence type="predicted"/>
<name>A0A6A6AVU7_9PEZI</name>
<evidence type="ECO:0008006" key="5">
    <source>
        <dbReference type="Google" id="ProtNLM"/>
    </source>
</evidence>
<evidence type="ECO:0000313" key="4">
    <source>
        <dbReference type="Proteomes" id="UP000799438"/>
    </source>
</evidence>
<dbReference type="RefSeq" id="XP_033391032.1">
    <property type="nucleotide sequence ID" value="XM_033542750.1"/>
</dbReference>
<feature type="region of interest" description="Disordered" evidence="1">
    <location>
        <begin position="1"/>
        <end position="57"/>
    </location>
</feature>
<dbReference type="AlphaFoldDB" id="A0A6A6AVU7"/>
<evidence type="ECO:0000256" key="1">
    <source>
        <dbReference type="SAM" id="MobiDB-lite"/>
    </source>
</evidence>
<dbReference type="EMBL" id="ML995602">
    <property type="protein sequence ID" value="KAF2135313.1"/>
    <property type="molecule type" value="Genomic_DNA"/>
</dbReference>
<evidence type="ECO:0000313" key="3">
    <source>
        <dbReference type="EMBL" id="KAF2135313.1"/>
    </source>
</evidence>
<keyword evidence="2" id="KW-0812">Transmembrane</keyword>